<evidence type="ECO:0000256" key="9">
    <source>
        <dbReference type="ARBA" id="ARBA00023136"/>
    </source>
</evidence>
<dbReference type="AlphaFoldDB" id="A0A1I7X7R3"/>
<keyword evidence="3 13" id="KW-0813">Transport</keyword>
<sequence length="435" mass="49093">MTVEEGKEVIFENITNEEATDIVDEFTLDPSMVKDIIPFLIGGYPEDVRLSLSWTKEEMFLWAAYEDRKLNLEVDFVKFNDKALGNCFTFNHENSSTIYKSRRLGHRGGLQVMTKSISEEYVSWTVPSGIMVFVHDRHESVVSDSPRTNARGGFGTILSVKPSHYKRLGGRYGTCVRNTADVKSYYFLGSYTMDGCLRSCYQDSAQTMCGCMDPRYPMASTSINCPLAQRLCLTEMSLSRGDPSTWEDCVCPLPCMNTQYSITWTESSLQNLIDFKDRCRESRRHDCLSEEEASQLTYISISLPVETYHLFVEQPSLELMKYLSNLGGLLGVLLGMNLYSFIEVVGMIYRVFSICIGEPFCTLLAVQIATSPAVMGVPGCHLHSGEDVLRWWESDNSQRRPNSGKYRTGEVVLRYALVVATQYSALTSAGHLLHK</sequence>
<keyword evidence="9" id="KW-0472">Membrane</keyword>
<name>A0A1I7X7R3_HETBA</name>
<evidence type="ECO:0000256" key="2">
    <source>
        <dbReference type="ARBA" id="ARBA00007193"/>
    </source>
</evidence>
<dbReference type="GO" id="GO:0015280">
    <property type="term" value="F:ligand-gated sodium channel activity"/>
    <property type="evidence" value="ECO:0007669"/>
    <property type="project" value="TreeGrafter"/>
</dbReference>
<comment type="similarity">
    <text evidence="2 13">Belongs to the amiloride-sensitive sodium channel (TC 1.A.6) family.</text>
</comment>
<dbReference type="PANTHER" id="PTHR11690:SF177">
    <property type="entry name" value="EGF-LIKE DOMAIN-CONTAINING PROTEIN"/>
    <property type="match status" value="1"/>
</dbReference>
<accession>A0A1I7X7R3</accession>
<dbReference type="Gene3D" id="2.60.470.10">
    <property type="entry name" value="Acid-sensing ion channels like domains"/>
    <property type="match status" value="1"/>
</dbReference>
<keyword evidence="5 13" id="KW-0812">Transmembrane</keyword>
<evidence type="ECO:0000256" key="1">
    <source>
        <dbReference type="ARBA" id="ARBA00004141"/>
    </source>
</evidence>
<organism evidence="14 15">
    <name type="scientific">Heterorhabditis bacteriophora</name>
    <name type="common">Entomopathogenic nematode worm</name>
    <dbReference type="NCBI Taxonomy" id="37862"/>
    <lineage>
        <taxon>Eukaryota</taxon>
        <taxon>Metazoa</taxon>
        <taxon>Ecdysozoa</taxon>
        <taxon>Nematoda</taxon>
        <taxon>Chromadorea</taxon>
        <taxon>Rhabditida</taxon>
        <taxon>Rhabditina</taxon>
        <taxon>Rhabditomorpha</taxon>
        <taxon>Strongyloidea</taxon>
        <taxon>Heterorhabditidae</taxon>
        <taxon>Heterorhabditis</taxon>
    </lineage>
</organism>
<keyword evidence="10" id="KW-0325">Glycoprotein</keyword>
<keyword evidence="11 13" id="KW-0739">Sodium transport</keyword>
<dbReference type="InterPro" id="IPR001873">
    <property type="entry name" value="ENaC"/>
</dbReference>
<evidence type="ECO:0000256" key="7">
    <source>
        <dbReference type="ARBA" id="ARBA00023053"/>
    </source>
</evidence>
<keyword evidence="4 13" id="KW-0894">Sodium channel</keyword>
<evidence type="ECO:0000256" key="3">
    <source>
        <dbReference type="ARBA" id="ARBA00022448"/>
    </source>
</evidence>
<evidence type="ECO:0000256" key="6">
    <source>
        <dbReference type="ARBA" id="ARBA00022989"/>
    </source>
</evidence>
<evidence type="ECO:0000256" key="13">
    <source>
        <dbReference type="RuleBase" id="RU000679"/>
    </source>
</evidence>
<dbReference type="Pfam" id="PF00858">
    <property type="entry name" value="ASC"/>
    <property type="match status" value="1"/>
</dbReference>
<evidence type="ECO:0000256" key="8">
    <source>
        <dbReference type="ARBA" id="ARBA00023065"/>
    </source>
</evidence>
<dbReference type="Proteomes" id="UP000095283">
    <property type="component" value="Unplaced"/>
</dbReference>
<dbReference type="PRINTS" id="PR01078">
    <property type="entry name" value="AMINACHANNEL"/>
</dbReference>
<proteinExistence type="inferred from homology"/>
<evidence type="ECO:0000256" key="5">
    <source>
        <dbReference type="ARBA" id="ARBA00022692"/>
    </source>
</evidence>
<evidence type="ECO:0000313" key="14">
    <source>
        <dbReference type="Proteomes" id="UP000095283"/>
    </source>
</evidence>
<comment type="subcellular location">
    <subcellularLocation>
        <location evidence="1">Membrane</location>
        <topology evidence="1">Multi-pass membrane protein</topology>
    </subcellularLocation>
</comment>
<keyword evidence="14" id="KW-1185">Reference proteome</keyword>
<evidence type="ECO:0000256" key="4">
    <source>
        <dbReference type="ARBA" id="ARBA00022461"/>
    </source>
</evidence>
<dbReference type="GO" id="GO:0005886">
    <property type="term" value="C:plasma membrane"/>
    <property type="evidence" value="ECO:0007669"/>
    <property type="project" value="TreeGrafter"/>
</dbReference>
<evidence type="ECO:0000256" key="12">
    <source>
        <dbReference type="ARBA" id="ARBA00023303"/>
    </source>
</evidence>
<evidence type="ECO:0000256" key="11">
    <source>
        <dbReference type="ARBA" id="ARBA00023201"/>
    </source>
</evidence>
<keyword evidence="7" id="KW-0915">Sodium</keyword>
<keyword evidence="6" id="KW-1133">Transmembrane helix</keyword>
<protein>
    <submittedName>
        <fullName evidence="15">Amiloride-sensitive sodium channel</fullName>
    </submittedName>
</protein>
<evidence type="ECO:0000256" key="10">
    <source>
        <dbReference type="ARBA" id="ARBA00023180"/>
    </source>
</evidence>
<reference evidence="15" key="1">
    <citation type="submission" date="2016-11" db="UniProtKB">
        <authorList>
            <consortium name="WormBaseParasite"/>
        </authorList>
    </citation>
    <scope>IDENTIFICATION</scope>
</reference>
<keyword evidence="8 13" id="KW-0406">Ion transport</keyword>
<dbReference type="PANTHER" id="PTHR11690">
    <property type="entry name" value="AMILORIDE-SENSITIVE SODIUM CHANNEL-RELATED"/>
    <property type="match status" value="1"/>
</dbReference>
<evidence type="ECO:0000313" key="15">
    <source>
        <dbReference type="WBParaSite" id="Hba_13431"/>
    </source>
</evidence>
<dbReference type="WBParaSite" id="Hba_13431">
    <property type="protein sequence ID" value="Hba_13431"/>
    <property type="gene ID" value="Hba_13431"/>
</dbReference>
<keyword evidence="12 13" id="KW-0407">Ion channel</keyword>
<dbReference type="Gene3D" id="1.10.287.770">
    <property type="entry name" value="YojJ-like"/>
    <property type="match status" value="1"/>
</dbReference>